<dbReference type="Proteomes" id="UP000264980">
    <property type="component" value="Chromosome"/>
</dbReference>
<organism evidence="1 2">
    <name type="scientific">Erwinia tracheiphila</name>
    <dbReference type="NCBI Taxonomy" id="65700"/>
    <lineage>
        <taxon>Bacteria</taxon>
        <taxon>Pseudomonadati</taxon>
        <taxon>Pseudomonadota</taxon>
        <taxon>Gammaproteobacteria</taxon>
        <taxon>Enterobacterales</taxon>
        <taxon>Erwiniaceae</taxon>
        <taxon>Erwinia</taxon>
    </lineage>
</organism>
<proteinExistence type="predicted"/>
<accession>A0A345CSQ5</accession>
<reference evidence="1 2" key="1">
    <citation type="submission" date="2016-01" db="EMBL/GenBank/DDBJ databases">
        <authorList>
            <person name="Oliw E.H."/>
        </authorList>
    </citation>
    <scope>NUCLEOTIDE SEQUENCE [LARGE SCALE GENOMIC DNA]</scope>
    <source>
        <strain evidence="1 2">MDcuke</strain>
    </source>
</reference>
<gene>
    <name evidence="1" type="ORF">AV903_11150</name>
</gene>
<evidence type="ECO:0000313" key="1">
    <source>
        <dbReference type="EMBL" id="AXF76472.1"/>
    </source>
</evidence>
<dbReference type="AlphaFoldDB" id="A0A345CSQ5"/>
<sequence length="71" mass="7834">MQSDRTSVTCNNFMLLSGSHSPTLAFIAPHRAELKPQKKASLVLSALTSKTTRQSKNRSIMTSIEGDFIRP</sequence>
<name>A0A345CSQ5_9GAMM</name>
<evidence type="ECO:0000313" key="2">
    <source>
        <dbReference type="Proteomes" id="UP000264980"/>
    </source>
</evidence>
<dbReference type="EMBL" id="CP013970">
    <property type="protein sequence ID" value="AXF76472.1"/>
    <property type="molecule type" value="Genomic_DNA"/>
</dbReference>
<protein>
    <submittedName>
        <fullName evidence="1">Uncharacterized protein</fullName>
    </submittedName>
</protein>